<dbReference type="InterPro" id="IPR036910">
    <property type="entry name" value="HMG_box_dom_sf"/>
</dbReference>
<proteinExistence type="predicted"/>
<dbReference type="AlphaFoldDB" id="A0A195FC29"/>
<gene>
    <name evidence="3" type="ORF">ALC56_07592</name>
</gene>
<dbReference type="InterPro" id="IPR009071">
    <property type="entry name" value="HMG_box_dom"/>
</dbReference>
<dbReference type="SMART" id="SM00398">
    <property type="entry name" value="HMG"/>
    <property type="match status" value="1"/>
</dbReference>
<protein>
    <recommendedName>
        <fullName evidence="2">HMG box domain-containing protein</fullName>
    </recommendedName>
</protein>
<dbReference type="Proteomes" id="UP000078541">
    <property type="component" value="Unassembled WGS sequence"/>
</dbReference>
<dbReference type="Gene3D" id="1.10.30.10">
    <property type="entry name" value="High mobility group box domain"/>
    <property type="match status" value="1"/>
</dbReference>
<feature type="DNA-binding region" description="HMG box" evidence="1">
    <location>
        <begin position="79"/>
        <end position="142"/>
    </location>
</feature>
<evidence type="ECO:0000259" key="2">
    <source>
        <dbReference type="PROSITE" id="PS50118"/>
    </source>
</evidence>
<dbReference type="EMBL" id="KQ981685">
    <property type="protein sequence ID" value="KYN37968.1"/>
    <property type="molecule type" value="Genomic_DNA"/>
</dbReference>
<reference evidence="3 4" key="1">
    <citation type="submission" date="2016-03" db="EMBL/GenBank/DDBJ databases">
        <title>Trachymyrmex septentrionalis WGS genome.</title>
        <authorList>
            <person name="Nygaard S."/>
            <person name="Hu H."/>
            <person name="Boomsma J."/>
            <person name="Zhang G."/>
        </authorList>
    </citation>
    <scope>NUCLEOTIDE SEQUENCE [LARGE SCALE GENOMIC DNA]</scope>
    <source>
        <strain evidence="3">Tsep2-gDNA-1</strain>
        <tissue evidence="3">Whole body</tissue>
    </source>
</reference>
<organism evidence="3 4">
    <name type="scientific">Trachymyrmex septentrionalis</name>
    <dbReference type="NCBI Taxonomy" id="34720"/>
    <lineage>
        <taxon>Eukaryota</taxon>
        <taxon>Metazoa</taxon>
        <taxon>Ecdysozoa</taxon>
        <taxon>Arthropoda</taxon>
        <taxon>Hexapoda</taxon>
        <taxon>Insecta</taxon>
        <taxon>Pterygota</taxon>
        <taxon>Neoptera</taxon>
        <taxon>Endopterygota</taxon>
        <taxon>Hymenoptera</taxon>
        <taxon>Apocrita</taxon>
        <taxon>Aculeata</taxon>
        <taxon>Formicoidea</taxon>
        <taxon>Formicidae</taxon>
        <taxon>Myrmicinae</taxon>
        <taxon>Trachymyrmex</taxon>
    </lineage>
</organism>
<feature type="domain" description="HMG box" evidence="2">
    <location>
        <begin position="79"/>
        <end position="142"/>
    </location>
</feature>
<keyword evidence="4" id="KW-1185">Reference proteome</keyword>
<dbReference type="GO" id="GO:0005634">
    <property type="term" value="C:nucleus"/>
    <property type="evidence" value="ECO:0007669"/>
    <property type="project" value="UniProtKB-UniRule"/>
</dbReference>
<evidence type="ECO:0000256" key="1">
    <source>
        <dbReference type="PROSITE-ProRule" id="PRU00267"/>
    </source>
</evidence>
<name>A0A195FC29_9HYME</name>
<sequence length="154" mass="18324">MMDPNIDKSTFDDRGVFEETNNKTCNRKKEAEAEKKKSYNQCGQTAERKSMCRCGQGIRSRNRTRSRKRAIRRRIISHNPYIIFYLEMYYACKKQMPCKRMTEIARQAGKEWCALPEEKKMHYVRLAEKEKKRRKRSNEVKVVLQGTLSASTFR</sequence>
<evidence type="ECO:0000313" key="4">
    <source>
        <dbReference type="Proteomes" id="UP000078541"/>
    </source>
</evidence>
<evidence type="ECO:0000313" key="3">
    <source>
        <dbReference type="EMBL" id="KYN37968.1"/>
    </source>
</evidence>
<dbReference type="Pfam" id="PF00505">
    <property type="entry name" value="HMG_box"/>
    <property type="match status" value="1"/>
</dbReference>
<dbReference type="PROSITE" id="PS50118">
    <property type="entry name" value="HMG_BOX_2"/>
    <property type="match status" value="1"/>
</dbReference>
<accession>A0A195FC29</accession>
<dbReference type="SUPFAM" id="SSF47095">
    <property type="entry name" value="HMG-box"/>
    <property type="match status" value="1"/>
</dbReference>
<dbReference type="CDD" id="cd00084">
    <property type="entry name" value="HMG-box_SF"/>
    <property type="match status" value="1"/>
</dbReference>
<keyword evidence="1" id="KW-0238">DNA-binding</keyword>
<dbReference type="GO" id="GO:0003677">
    <property type="term" value="F:DNA binding"/>
    <property type="evidence" value="ECO:0007669"/>
    <property type="project" value="UniProtKB-UniRule"/>
</dbReference>
<keyword evidence="1" id="KW-0539">Nucleus</keyword>